<dbReference type="Pfam" id="PF07690">
    <property type="entry name" value="MFS_1"/>
    <property type="match status" value="1"/>
</dbReference>
<feature type="transmembrane region" description="Helical" evidence="7">
    <location>
        <begin position="71"/>
        <end position="91"/>
    </location>
</feature>
<feature type="region of interest" description="Disordered" evidence="6">
    <location>
        <begin position="1"/>
        <end position="27"/>
    </location>
</feature>
<evidence type="ECO:0000256" key="3">
    <source>
        <dbReference type="ARBA" id="ARBA00022692"/>
    </source>
</evidence>
<evidence type="ECO:0000256" key="7">
    <source>
        <dbReference type="SAM" id="Phobius"/>
    </source>
</evidence>
<accession>W7YUS0</accession>
<evidence type="ECO:0000313" key="9">
    <source>
        <dbReference type="EMBL" id="GAF08321.1"/>
    </source>
</evidence>
<evidence type="ECO:0000256" key="5">
    <source>
        <dbReference type="ARBA" id="ARBA00023136"/>
    </source>
</evidence>
<protein>
    <submittedName>
        <fullName evidence="9">MFS permease protein</fullName>
    </submittedName>
</protein>
<dbReference type="Proteomes" id="UP000019364">
    <property type="component" value="Unassembled WGS sequence"/>
</dbReference>
<feature type="transmembrane region" description="Helical" evidence="7">
    <location>
        <begin position="391"/>
        <end position="411"/>
    </location>
</feature>
<dbReference type="PANTHER" id="PTHR42910:SF1">
    <property type="entry name" value="MAJOR FACILITATOR SUPERFAMILY (MFS) PROFILE DOMAIN-CONTAINING PROTEIN"/>
    <property type="match status" value="1"/>
</dbReference>
<feature type="transmembrane region" description="Helical" evidence="7">
    <location>
        <begin position="36"/>
        <end position="59"/>
    </location>
</feature>
<evidence type="ECO:0000256" key="1">
    <source>
        <dbReference type="ARBA" id="ARBA00004651"/>
    </source>
</evidence>
<feature type="transmembrane region" description="Helical" evidence="7">
    <location>
        <begin position="365"/>
        <end position="385"/>
    </location>
</feature>
<feature type="transmembrane region" description="Helical" evidence="7">
    <location>
        <begin position="326"/>
        <end position="344"/>
    </location>
</feature>
<gene>
    <name evidence="9" type="ORF">JCM16418_2390</name>
</gene>
<feature type="transmembrane region" description="Helical" evidence="7">
    <location>
        <begin position="103"/>
        <end position="121"/>
    </location>
</feature>
<proteinExistence type="predicted"/>
<reference evidence="9 10" key="1">
    <citation type="journal article" date="2014" name="Genome Announc.">
        <title>Draft Genome Sequence of Paenibacillus pini JCM 16418T, Isolated from the Rhizosphere of Pine Tree.</title>
        <authorList>
            <person name="Yuki M."/>
            <person name="Oshima K."/>
            <person name="Suda W."/>
            <person name="Oshida Y."/>
            <person name="Kitamura K."/>
            <person name="Iida Y."/>
            <person name="Hattori M."/>
            <person name="Ohkuma M."/>
        </authorList>
    </citation>
    <scope>NUCLEOTIDE SEQUENCE [LARGE SCALE GENOMIC DNA]</scope>
    <source>
        <strain evidence="9 10">JCM 16418</strain>
    </source>
</reference>
<organism evidence="9 10">
    <name type="scientific">Paenibacillus pini JCM 16418</name>
    <dbReference type="NCBI Taxonomy" id="1236976"/>
    <lineage>
        <taxon>Bacteria</taxon>
        <taxon>Bacillati</taxon>
        <taxon>Bacillota</taxon>
        <taxon>Bacilli</taxon>
        <taxon>Bacillales</taxon>
        <taxon>Paenibacillaceae</taxon>
        <taxon>Paenibacillus</taxon>
    </lineage>
</organism>
<keyword evidence="2" id="KW-0813">Transport</keyword>
<comment type="subcellular location">
    <subcellularLocation>
        <location evidence="1">Cell membrane</location>
        <topology evidence="1">Multi-pass membrane protein</topology>
    </subcellularLocation>
</comment>
<dbReference type="PANTHER" id="PTHR42910">
    <property type="entry name" value="TRANSPORTER SCO4007-RELATED"/>
    <property type="match status" value="1"/>
</dbReference>
<dbReference type="PROSITE" id="PS50850">
    <property type="entry name" value="MFS"/>
    <property type="match status" value="1"/>
</dbReference>
<feature type="transmembrane region" description="Helical" evidence="7">
    <location>
        <begin position="160"/>
        <end position="178"/>
    </location>
</feature>
<dbReference type="InterPro" id="IPR020846">
    <property type="entry name" value="MFS_dom"/>
</dbReference>
<keyword evidence="10" id="KW-1185">Reference proteome</keyword>
<feature type="compositionally biased region" description="Basic and acidic residues" evidence="6">
    <location>
        <begin position="1"/>
        <end position="19"/>
    </location>
</feature>
<feature type="transmembrane region" description="Helical" evidence="7">
    <location>
        <begin position="127"/>
        <end position="153"/>
    </location>
</feature>
<evidence type="ECO:0000256" key="2">
    <source>
        <dbReference type="ARBA" id="ARBA00022448"/>
    </source>
</evidence>
<feature type="transmembrane region" description="Helical" evidence="7">
    <location>
        <begin position="270"/>
        <end position="289"/>
    </location>
</feature>
<evidence type="ECO:0000259" key="8">
    <source>
        <dbReference type="PROSITE" id="PS50850"/>
    </source>
</evidence>
<feature type="transmembrane region" description="Helical" evidence="7">
    <location>
        <begin position="190"/>
        <end position="210"/>
    </location>
</feature>
<evidence type="ECO:0000256" key="4">
    <source>
        <dbReference type="ARBA" id="ARBA00022989"/>
    </source>
</evidence>
<feature type="transmembrane region" description="Helical" evidence="7">
    <location>
        <begin position="301"/>
        <end position="320"/>
    </location>
</feature>
<dbReference type="InterPro" id="IPR011701">
    <property type="entry name" value="MFS"/>
</dbReference>
<dbReference type="STRING" id="1236976.JCM16418_2390"/>
<dbReference type="eggNOG" id="COG2814">
    <property type="taxonomic scope" value="Bacteria"/>
</dbReference>
<keyword evidence="3 7" id="KW-0812">Transmembrane</keyword>
<dbReference type="GO" id="GO:0022857">
    <property type="term" value="F:transmembrane transporter activity"/>
    <property type="evidence" value="ECO:0007669"/>
    <property type="project" value="InterPro"/>
</dbReference>
<dbReference type="EMBL" id="BAVZ01000006">
    <property type="protein sequence ID" value="GAF08321.1"/>
    <property type="molecule type" value="Genomic_DNA"/>
</dbReference>
<dbReference type="AlphaFoldDB" id="W7YUS0"/>
<dbReference type="GO" id="GO:0005886">
    <property type="term" value="C:plasma membrane"/>
    <property type="evidence" value="ECO:0007669"/>
    <property type="project" value="UniProtKB-SubCell"/>
</dbReference>
<keyword evidence="5 7" id="KW-0472">Membrane</keyword>
<evidence type="ECO:0000256" key="6">
    <source>
        <dbReference type="SAM" id="MobiDB-lite"/>
    </source>
</evidence>
<sequence>MKDAKEKVAVDASVKEHSSRGRTTTSDSIHDSMSRYVTLLFAAACGISVANIYFAQPILDNLSGEFGIEHSTLGILITITQIFYGVGLLLLVPLGDLLNQRRLIIGQMLLSVIALVIVGTATSSSVLFVGMALVGLLAVVTQTLVAFAATIAAPAERGRVVGKITSGIVIGILLARTISGVLTDLAGWRSVYLVSAALMFLMVCGLCRVLPNVEREVQSLSYPQLLRSVLILFVQERILRIRAILATLIFVAFSILWTSLVLPLSAPPLSLSHTAIGAFGIAGVAGALAAAKAGKLADRGYGQRTTGLALIILLISWLFISYTEQSLITLVIGIVLLDLAVQAVHVTNQSMIFALRKEARSRLTAGYMVFYSIGSAIGSITSTYIYAHYGWGGVCLLGASVSALALLFWAMTLRATAIEKL</sequence>
<dbReference type="OrthoDB" id="9815356at2"/>
<evidence type="ECO:0000313" key="10">
    <source>
        <dbReference type="Proteomes" id="UP000019364"/>
    </source>
</evidence>
<feature type="domain" description="Major facilitator superfamily (MFS) profile" evidence="8">
    <location>
        <begin position="37"/>
        <end position="417"/>
    </location>
</feature>
<dbReference type="SUPFAM" id="SSF103473">
    <property type="entry name" value="MFS general substrate transporter"/>
    <property type="match status" value="1"/>
</dbReference>
<feature type="transmembrane region" description="Helical" evidence="7">
    <location>
        <begin position="243"/>
        <end position="264"/>
    </location>
</feature>
<dbReference type="Gene3D" id="1.20.1250.20">
    <property type="entry name" value="MFS general substrate transporter like domains"/>
    <property type="match status" value="1"/>
</dbReference>
<dbReference type="InterPro" id="IPR036259">
    <property type="entry name" value="MFS_trans_sf"/>
</dbReference>
<dbReference type="CDD" id="cd17324">
    <property type="entry name" value="MFS_NepI_like"/>
    <property type="match status" value="1"/>
</dbReference>
<comment type="caution">
    <text evidence="9">The sequence shown here is derived from an EMBL/GenBank/DDBJ whole genome shotgun (WGS) entry which is preliminary data.</text>
</comment>
<name>W7YUS0_9BACL</name>
<keyword evidence="4 7" id="KW-1133">Transmembrane helix</keyword>